<dbReference type="PANTHER" id="PTHR43808">
    <property type="entry name" value="ACETYLORNITHINE DEACETYLASE"/>
    <property type="match status" value="1"/>
</dbReference>
<dbReference type="EMBL" id="ALWO02000031">
    <property type="protein sequence ID" value="EOZ97002.1"/>
    <property type="molecule type" value="Genomic_DNA"/>
</dbReference>
<gene>
    <name evidence="4" type="ORF">A33Q_1920</name>
</gene>
<evidence type="ECO:0000256" key="2">
    <source>
        <dbReference type="ARBA" id="ARBA00022801"/>
    </source>
</evidence>
<protein>
    <submittedName>
        <fullName evidence="4">Peptidase M20</fullName>
    </submittedName>
</protein>
<dbReference type="InterPro" id="IPR002933">
    <property type="entry name" value="Peptidase_M20"/>
</dbReference>
<dbReference type="eggNOG" id="COG0624">
    <property type="taxonomic scope" value="Bacteria"/>
</dbReference>
<keyword evidence="1" id="KW-0479">Metal-binding</keyword>
<dbReference type="GO" id="GO:0046872">
    <property type="term" value="F:metal ion binding"/>
    <property type="evidence" value="ECO:0007669"/>
    <property type="project" value="UniProtKB-KW"/>
</dbReference>
<dbReference type="Proteomes" id="UP000006073">
    <property type="component" value="Unassembled WGS sequence"/>
</dbReference>
<dbReference type="InterPro" id="IPR050072">
    <property type="entry name" value="Peptidase_M20A"/>
</dbReference>
<evidence type="ECO:0000256" key="1">
    <source>
        <dbReference type="ARBA" id="ARBA00022723"/>
    </source>
</evidence>
<dbReference type="AlphaFoldDB" id="S2DCV7"/>
<reference evidence="4 5" key="1">
    <citation type="journal article" date="2013" name="Genome Announc.">
        <title>Draft Genome Sequence of Indibacter alkaliphilus Strain LW1T, Isolated from Lonar Lake, a Haloalkaline Lake in the Buldana District of Maharashtra, India.</title>
        <authorList>
            <person name="Singh A."/>
            <person name="Kumar Jangir P."/>
            <person name="Sharma R."/>
            <person name="Singh A."/>
            <person name="Kumar Pinnaka A."/>
            <person name="Shivaji S."/>
        </authorList>
    </citation>
    <scope>NUCLEOTIDE SEQUENCE [LARGE SCALE GENOMIC DNA]</scope>
    <source>
        <strain evidence="5">CCUG 57479 / KCTC 22604 / LW1</strain>
    </source>
</reference>
<name>S2DCV7_INDAL</name>
<evidence type="ECO:0000313" key="5">
    <source>
        <dbReference type="Proteomes" id="UP000006073"/>
    </source>
</evidence>
<dbReference type="GO" id="GO:0016787">
    <property type="term" value="F:hydrolase activity"/>
    <property type="evidence" value="ECO:0007669"/>
    <property type="project" value="UniProtKB-KW"/>
</dbReference>
<dbReference type="STRING" id="1189612.A33Q_1920"/>
<comment type="caution">
    <text evidence="4">The sequence shown here is derived from an EMBL/GenBank/DDBJ whole genome shotgun (WGS) entry which is preliminary data.</text>
</comment>
<dbReference type="SUPFAM" id="SSF53187">
    <property type="entry name" value="Zn-dependent exopeptidases"/>
    <property type="match status" value="1"/>
</dbReference>
<sequence>MEFINAQGNRAAQMLVEIGGIISPSGEELERAEKVAEYMKEIGLTDVKVEDMPNAIGIIPGKSDKVLVFISTLDDLETVALHQRESGKLPSIEGERVVGPGTNTSSITVSMLLAAEAIVKSGKQPSHTLVFAAVAQEETGLKGMHAVYDTYKNNSIGFVDILGDGRNISYGAMGIHWYKVRAFGPAGHTLRGGLPNVNQAMAKTIDRIFRMDYKEDRTVVNVSIIESGKVFNHKPEEAWFSLDMRSLNNNTLAEMESRVKKILSDVMEETRIEMKLEPYQITPGGQIPNALETPLVSRAKAVSEFLGFTPNMSNAGSSNMNIAIAGGTSAIGLGGERGGQRGFPDEWASIPNMLTAAKHVYLLGSFDW</sequence>
<feature type="domain" description="Peptidase M20 dimerisation" evidence="3">
    <location>
        <begin position="171"/>
        <end position="269"/>
    </location>
</feature>
<evidence type="ECO:0000259" key="3">
    <source>
        <dbReference type="Pfam" id="PF07687"/>
    </source>
</evidence>
<proteinExistence type="predicted"/>
<dbReference type="Gene3D" id="3.30.70.360">
    <property type="match status" value="1"/>
</dbReference>
<dbReference type="SUPFAM" id="SSF55031">
    <property type="entry name" value="Bacterial exopeptidase dimerisation domain"/>
    <property type="match status" value="1"/>
</dbReference>
<accession>S2DCV7</accession>
<dbReference type="Gene3D" id="3.40.630.10">
    <property type="entry name" value="Zn peptidases"/>
    <property type="match status" value="1"/>
</dbReference>
<dbReference type="InterPro" id="IPR036264">
    <property type="entry name" value="Bact_exopeptidase_dim_dom"/>
</dbReference>
<dbReference type="PANTHER" id="PTHR43808:SF17">
    <property type="entry name" value="PEPTIDASE M20"/>
    <property type="match status" value="1"/>
</dbReference>
<dbReference type="Pfam" id="PF01546">
    <property type="entry name" value="Peptidase_M20"/>
    <property type="match status" value="1"/>
</dbReference>
<organism evidence="4 5">
    <name type="scientific">Indibacter alkaliphilus (strain CCUG 57479 / KCTC 22604 / LW1)</name>
    <dbReference type="NCBI Taxonomy" id="1189612"/>
    <lineage>
        <taxon>Bacteria</taxon>
        <taxon>Pseudomonadati</taxon>
        <taxon>Bacteroidota</taxon>
        <taxon>Cytophagia</taxon>
        <taxon>Cytophagales</taxon>
        <taxon>Cyclobacteriaceae</taxon>
    </lineage>
</organism>
<dbReference type="Pfam" id="PF07687">
    <property type="entry name" value="M20_dimer"/>
    <property type="match status" value="1"/>
</dbReference>
<keyword evidence="2" id="KW-0378">Hydrolase</keyword>
<keyword evidence="5" id="KW-1185">Reference proteome</keyword>
<dbReference type="InterPro" id="IPR011650">
    <property type="entry name" value="Peptidase_M20_dimer"/>
</dbReference>
<evidence type="ECO:0000313" key="4">
    <source>
        <dbReference type="EMBL" id="EOZ97002.1"/>
    </source>
</evidence>